<sequence>MRTTTRTAGTLAFAGAAGTLLAGCGGDAEAEAPDVAIAANYVDGTYDGARVENEKGGFQAQVTIENGVIASVAAIEAGTQDAQSVQINATAIPELAERVVEAQSADVDAVSGASFTSPGFLASIEDALEQATA</sequence>
<organism evidence="3 4">
    <name type="scientific">Demequina mangrovi</name>
    <dbReference type="NCBI Taxonomy" id="1043493"/>
    <lineage>
        <taxon>Bacteria</taxon>
        <taxon>Bacillati</taxon>
        <taxon>Actinomycetota</taxon>
        <taxon>Actinomycetes</taxon>
        <taxon>Micrococcales</taxon>
        <taxon>Demequinaceae</taxon>
        <taxon>Demequina</taxon>
    </lineage>
</organism>
<dbReference type="SMART" id="SM00900">
    <property type="entry name" value="FMN_bind"/>
    <property type="match status" value="1"/>
</dbReference>
<evidence type="ECO:0000313" key="4">
    <source>
        <dbReference type="Proteomes" id="UP000183315"/>
    </source>
</evidence>
<dbReference type="InterPro" id="IPR007329">
    <property type="entry name" value="FMN-bd"/>
</dbReference>
<keyword evidence="4" id="KW-1185">Reference proteome</keyword>
<keyword evidence="1" id="KW-0732">Signal</keyword>
<accession>A0A1H6ZJD8</accession>
<name>A0A1H6ZJD8_9MICO</name>
<dbReference type="PROSITE" id="PS51257">
    <property type="entry name" value="PROKAR_LIPOPROTEIN"/>
    <property type="match status" value="1"/>
</dbReference>
<dbReference type="STRING" id="1043493.SAMN05421637_2022"/>
<feature type="domain" description="FMN-binding" evidence="2">
    <location>
        <begin position="54"/>
        <end position="131"/>
    </location>
</feature>
<evidence type="ECO:0000313" key="3">
    <source>
        <dbReference type="EMBL" id="SEJ49782.1"/>
    </source>
</evidence>
<gene>
    <name evidence="3" type="ORF">SAMN05421637_2022</name>
</gene>
<dbReference type="Proteomes" id="UP000183315">
    <property type="component" value="Unassembled WGS sequence"/>
</dbReference>
<dbReference type="Pfam" id="PF04205">
    <property type="entry name" value="FMN_bind"/>
    <property type="match status" value="1"/>
</dbReference>
<evidence type="ECO:0000256" key="1">
    <source>
        <dbReference type="SAM" id="SignalP"/>
    </source>
</evidence>
<dbReference type="RefSeq" id="WP_052405919.1">
    <property type="nucleotide sequence ID" value="NZ_BBLU01000010.1"/>
</dbReference>
<dbReference type="Gene3D" id="3.90.1010.20">
    <property type="match status" value="1"/>
</dbReference>
<evidence type="ECO:0000259" key="2">
    <source>
        <dbReference type="SMART" id="SM00900"/>
    </source>
</evidence>
<dbReference type="eggNOG" id="COG3976">
    <property type="taxonomic scope" value="Bacteria"/>
</dbReference>
<dbReference type="AlphaFoldDB" id="A0A1H6ZJD8"/>
<proteinExistence type="predicted"/>
<dbReference type="GO" id="GO:0016020">
    <property type="term" value="C:membrane"/>
    <property type="evidence" value="ECO:0007669"/>
    <property type="project" value="InterPro"/>
</dbReference>
<feature type="signal peptide" evidence="1">
    <location>
        <begin position="1"/>
        <end position="22"/>
    </location>
</feature>
<dbReference type="OrthoDB" id="5149135at2"/>
<reference evidence="4" key="1">
    <citation type="submission" date="2016-10" db="EMBL/GenBank/DDBJ databases">
        <authorList>
            <person name="Varghese N."/>
        </authorList>
    </citation>
    <scope>NUCLEOTIDE SEQUENCE [LARGE SCALE GENOMIC DNA]</scope>
    <source>
        <strain evidence="4">DSM 24868</strain>
    </source>
</reference>
<feature type="chain" id="PRO_5039179549" evidence="1">
    <location>
        <begin position="23"/>
        <end position="133"/>
    </location>
</feature>
<protein>
    <submittedName>
        <fullName evidence="3">FMN-binding domain-containing protein</fullName>
    </submittedName>
</protein>
<dbReference type="EMBL" id="FNZI01000004">
    <property type="protein sequence ID" value="SEJ49782.1"/>
    <property type="molecule type" value="Genomic_DNA"/>
</dbReference>
<dbReference type="GO" id="GO:0010181">
    <property type="term" value="F:FMN binding"/>
    <property type="evidence" value="ECO:0007669"/>
    <property type="project" value="InterPro"/>
</dbReference>